<feature type="region of interest" description="Disordered" evidence="10">
    <location>
        <begin position="1"/>
        <end position="21"/>
    </location>
</feature>
<feature type="region of interest" description="Disordered" evidence="10">
    <location>
        <begin position="1014"/>
        <end position="1098"/>
    </location>
</feature>
<evidence type="ECO:0000256" key="2">
    <source>
        <dbReference type="ARBA" id="ARBA00022527"/>
    </source>
</evidence>
<dbReference type="Proteomes" id="UP001153069">
    <property type="component" value="Unassembled WGS sequence"/>
</dbReference>
<dbReference type="SUPFAM" id="SSF48371">
    <property type="entry name" value="ARM repeat"/>
    <property type="match status" value="1"/>
</dbReference>
<dbReference type="PANTHER" id="PTHR24356:SF163">
    <property type="entry name" value="3-PHOSPHOINOSITIDE-DEPENDENT PROTEIN KINASE 1-RELATED"/>
    <property type="match status" value="1"/>
</dbReference>
<feature type="compositionally biased region" description="Polar residues" evidence="10">
    <location>
        <begin position="670"/>
        <end position="689"/>
    </location>
</feature>
<dbReference type="Pfam" id="PF01603">
    <property type="entry name" value="B56"/>
    <property type="match status" value="1"/>
</dbReference>
<dbReference type="GO" id="GO:0005524">
    <property type="term" value="F:ATP binding"/>
    <property type="evidence" value="ECO:0007669"/>
    <property type="project" value="UniProtKB-UniRule"/>
</dbReference>
<dbReference type="PANTHER" id="PTHR24356">
    <property type="entry name" value="SERINE/THREONINE-PROTEIN KINASE"/>
    <property type="match status" value="1"/>
</dbReference>
<evidence type="ECO:0000256" key="3">
    <source>
        <dbReference type="ARBA" id="ARBA00022679"/>
    </source>
</evidence>
<gene>
    <name evidence="12" type="ORF">SEMRO_255_G100420.1</name>
</gene>
<feature type="compositionally biased region" description="Low complexity" evidence="10">
    <location>
        <begin position="606"/>
        <end position="616"/>
    </location>
</feature>
<name>A0A9N8DUD3_9STRA</name>
<dbReference type="GO" id="GO:0035556">
    <property type="term" value="P:intracellular signal transduction"/>
    <property type="evidence" value="ECO:0007669"/>
    <property type="project" value="TreeGrafter"/>
</dbReference>
<evidence type="ECO:0000256" key="5">
    <source>
        <dbReference type="ARBA" id="ARBA00022777"/>
    </source>
</evidence>
<feature type="compositionally biased region" description="Pro residues" evidence="10">
    <location>
        <begin position="649"/>
        <end position="660"/>
    </location>
</feature>
<feature type="region of interest" description="Disordered" evidence="10">
    <location>
        <begin position="580"/>
        <end position="792"/>
    </location>
</feature>
<dbReference type="InterPro" id="IPR011009">
    <property type="entry name" value="Kinase-like_dom_sf"/>
</dbReference>
<dbReference type="OrthoDB" id="347657at2759"/>
<keyword evidence="2" id="KW-0723">Serine/threonine-protein kinase</keyword>
<keyword evidence="5 12" id="KW-0418">Kinase</keyword>
<dbReference type="InterPro" id="IPR000719">
    <property type="entry name" value="Prot_kinase_dom"/>
</dbReference>
<dbReference type="SUPFAM" id="SSF56112">
    <property type="entry name" value="Protein kinase-like (PK-like)"/>
    <property type="match status" value="1"/>
</dbReference>
<feature type="domain" description="Protein kinase" evidence="11">
    <location>
        <begin position="841"/>
        <end position="1217"/>
    </location>
</feature>
<evidence type="ECO:0000256" key="7">
    <source>
        <dbReference type="ARBA" id="ARBA00047899"/>
    </source>
</evidence>
<keyword evidence="3" id="KW-0808">Transferase</keyword>
<evidence type="ECO:0000313" key="12">
    <source>
        <dbReference type="EMBL" id="CAB9506134.1"/>
    </source>
</evidence>
<feature type="binding site" evidence="9">
    <location>
        <position position="876"/>
    </location>
    <ligand>
        <name>ATP</name>
        <dbReference type="ChEBI" id="CHEBI:30616"/>
    </ligand>
</feature>
<dbReference type="InterPro" id="IPR050236">
    <property type="entry name" value="Ser_Thr_kinase_AGC"/>
</dbReference>
<dbReference type="PROSITE" id="PS50011">
    <property type="entry name" value="PROTEIN_KINASE_DOM"/>
    <property type="match status" value="1"/>
</dbReference>
<accession>A0A9N8DUD3</accession>
<dbReference type="GO" id="GO:0004674">
    <property type="term" value="F:protein serine/threonine kinase activity"/>
    <property type="evidence" value="ECO:0007669"/>
    <property type="project" value="UniProtKB-KW"/>
</dbReference>
<feature type="compositionally biased region" description="Low complexity" evidence="10">
    <location>
        <begin position="705"/>
        <end position="718"/>
    </location>
</feature>
<keyword evidence="4 9" id="KW-0547">Nucleotide-binding</keyword>
<feature type="compositionally biased region" description="Pro residues" evidence="10">
    <location>
        <begin position="734"/>
        <end position="754"/>
    </location>
</feature>
<feature type="compositionally biased region" description="Low complexity" evidence="10">
    <location>
        <begin position="583"/>
        <end position="596"/>
    </location>
</feature>
<evidence type="ECO:0000256" key="6">
    <source>
        <dbReference type="ARBA" id="ARBA00022840"/>
    </source>
</evidence>
<dbReference type="InterPro" id="IPR008271">
    <property type="entry name" value="Ser/Thr_kinase_AS"/>
</dbReference>
<feature type="compositionally biased region" description="Low complexity" evidence="10">
    <location>
        <begin position="1"/>
        <end position="10"/>
    </location>
</feature>
<evidence type="ECO:0000256" key="1">
    <source>
        <dbReference type="ARBA" id="ARBA00012513"/>
    </source>
</evidence>
<evidence type="ECO:0000313" key="13">
    <source>
        <dbReference type="Proteomes" id="UP001153069"/>
    </source>
</evidence>
<dbReference type="Gene3D" id="1.25.10.10">
    <property type="entry name" value="Leucine-rich Repeat Variant"/>
    <property type="match status" value="1"/>
</dbReference>
<evidence type="ECO:0000256" key="9">
    <source>
        <dbReference type="PROSITE-ProRule" id="PRU10141"/>
    </source>
</evidence>
<evidence type="ECO:0000256" key="8">
    <source>
        <dbReference type="ARBA" id="ARBA00048679"/>
    </source>
</evidence>
<dbReference type="Pfam" id="PF00069">
    <property type="entry name" value="Pkinase"/>
    <property type="match status" value="2"/>
</dbReference>
<dbReference type="PROSITE" id="PS00107">
    <property type="entry name" value="PROTEIN_KINASE_ATP"/>
    <property type="match status" value="1"/>
</dbReference>
<proteinExistence type="predicted"/>
<feature type="compositionally biased region" description="Polar residues" evidence="10">
    <location>
        <begin position="1029"/>
        <end position="1039"/>
    </location>
</feature>
<dbReference type="InterPro" id="IPR002554">
    <property type="entry name" value="PP2A_B56"/>
</dbReference>
<keyword evidence="6 9" id="KW-0067">ATP-binding</keyword>
<comment type="catalytic activity">
    <reaction evidence="7">
        <text>L-threonyl-[protein] + ATP = O-phospho-L-threonyl-[protein] + ADP + H(+)</text>
        <dbReference type="Rhea" id="RHEA:46608"/>
        <dbReference type="Rhea" id="RHEA-COMP:11060"/>
        <dbReference type="Rhea" id="RHEA-COMP:11605"/>
        <dbReference type="ChEBI" id="CHEBI:15378"/>
        <dbReference type="ChEBI" id="CHEBI:30013"/>
        <dbReference type="ChEBI" id="CHEBI:30616"/>
        <dbReference type="ChEBI" id="CHEBI:61977"/>
        <dbReference type="ChEBI" id="CHEBI:456216"/>
        <dbReference type="EC" id="2.7.11.1"/>
    </reaction>
</comment>
<evidence type="ECO:0000259" key="11">
    <source>
        <dbReference type="PROSITE" id="PS50011"/>
    </source>
</evidence>
<keyword evidence="13" id="KW-1185">Reference proteome</keyword>
<feature type="region of interest" description="Disordered" evidence="10">
    <location>
        <begin position="1304"/>
        <end position="1354"/>
    </location>
</feature>
<dbReference type="InterPro" id="IPR011989">
    <property type="entry name" value="ARM-like"/>
</dbReference>
<dbReference type="PROSITE" id="PS00108">
    <property type="entry name" value="PROTEIN_KINASE_ST"/>
    <property type="match status" value="1"/>
</dbReference>
<dbReference type="InterPro" id="IPR016024">
    <property type="entry name" value="ARM-type_fold"/>
</dbReference>
<protein>
    <recommendedName>
        <fullName evidence="1">non-specific serine/threonine protein kinase</fullName>
        <ecNumber evidence="1">2.7.11.1</ecNumber>
    </recommendedName>
</protein>
<dbReference type="EC" id="2.7.11.1" evidence="1"/>
<dbReference type="InterPro" id="IPR017441">
    <property type="entry name" value="Protein_kinase_ATP_BS"/>
</dbReference>
<comment type="catalytic activity">
    <reaction evidence="8">
        <text>L-seryl-[protein] + ATP = O-phospho-L-seryl-[protein] + ADP + H(+)</text>
        <dbReference type="Rhea" id="RHEA:17989"/>
        <dbReference type="Rhea" id="RHEA-COMP:9863"/>
        <dbReference type="Rhea" id="RHEA-COMP:11604"/>
        <dbReference type="ChEBI" id="CHEBI:15378"/>
        <dbReference type="ChEBI" id="CHEBI:29999"/>
        <dbReference type="ChEBI" id="CHEBI:30616"/>
        <dbReference type="ChEBI" id="CHEBI:83421"/>
        <dbReference type="ChEBI" id="CHEBI:456216"/>
        <dbReference type="EC" id="2.7.11.1"/>
    </reaction>
</comment>
<sequence length="1354" mass="147980">MESSVTGTPAPVGPASPSPSLESFVDQILAEALSGTTVSSLERMDQWLGISVSDDDDDDDLELTVEDCAPFSSKLYELVSSMILFAWDPTASSTSTSSTADSTSGMNGLNVLIEELYHLKESGVTQEEDLIQAITLQCIPAIRVTKWIRHWMECNVDEHSTSSTSNSTTTNTSFSHYLLVGQQYTPHYSEALFKSLFLHMTLLPTYQSQLLLFNQAFQRGDFTGQPTLPKHKNLLPTTTTTTTALADPTHRLRHYQRAQQLAQRLTQEYNDHLQSIEAILGDWYSTTPTLRPLGRSGLGRVWLKFQLQNTSGTYAPSLRGENTSASGLDVTLRVLYRILLGMQTHNNNNNPKATSTTTSTILEELLFHQLLPLHQPNAMVLWRDQTSLLELYHEPLVQCMAHILKQYHPNHVAPVCQALLIPSESIWPVGGNTPKQVLLLHEVDTYLGLLLPQNDNEQQEKETQQQPQPFNPTTFGSILSTIAQCMASEHSRLAERALTLFRNAVFKNLVMEVYYAESLRVLLPALTRSSSNTSTSMGGSNIPWNPTVRKMTFHVLKNLQQNNPEQFASVTATIRFGMAAEPTTPTDMTTTTASTTKSPLLAGATSSESSSSSPSSIPAFNQRFSLQAGMGNWRPPSAKGRKNTSNTSMPPPSARPPPPLSVTGVAPWAQSKNSKVPTGARNNPPSTVTGVAPWAAKPKQNPPLTVTGVAPWATTTTTSRLPPAPKSHKRSGAPTPPAAMPPRQKLPPPSPPQPEKPKEASPSSPPSIQKGDENDDDDNNKKPSSSTCDNNPGLAYVLRYMEQCKPPGMDENEDENASSSWSKAQMSETPTLLPDLKFHDLVFGQELGQGAFGVVKYARLIDRNKTRSQWPEYAVKIIATEKMKELGYEYGVAREIACLHLVSHPNVARLVSSFRFQQGAYLVLEYASGGDLHQLLQKHGSLDVPSCQFVLGEVIAALASLHDDLGFVYGDLKPENIVLSETGHVKLTDFGACRPFTAKAKEMLQRQMGKSGKNLLGTLREGDPRKLNKPQQLEQQSTLGGVIEEDEGEEEECSGWMSTDDDDKGGDGKLINDDTMQVVDNSEKDHQSEEEEEEVKEDLRIEGTTAYLPPEVVMGAIPTPAADSWALGCVLYQCLSGRPPILEADEAMTRNRIVTFEASGGDASMGMSTVDNDPLFGKDQKHAADITEPAKALIRSLLERVSVQRPSMQQAAQHEFFDGQNVLQLYQKPAYPLDVGGVAPAPPEAQWSRRQFSSIWAPQPHAYDISGTSTLQGTNRLGVSSAPIVEADEVGSSFSHTHFHRTVMASSHTNKNGDKPTDDAGAEITGSTEIKSNGCLAPLPQIEEDDVSMASADG</sequence>
<dbReference type="GO" id="GO:0000159">
    <property type="term" value="C:protein phosphatase type 2A complex"/>
    <property type="evidence" value="ECO:0007669"/>
    <property type="project" value="InterPro"/>
</dbReference>
<dbReference type="EMBL" id="CAICTM010000254">
    <property type="protein sequence ID" value="CAB9506134.1"/>
    <property type="molecule type" value="Genomic_DNA"/>
</dbReference>
<dbReference type="SMART" id="SM00220">
    <property type="entry name" value="S_TKc"/>
    <property type="match status" value="1"/>
</dbReference>
<organism evidence="12 13">
    <name type="scientific">Seminavis robusta</name>
    <dbReference type="NCBI Taxonomy" id="568900"/>
    <lineage>
        <taxon>Eukaryota</taxon>
        <taxon>Sar</taxon>
        <taxon>Stramenopiles</taxon>
        <taxon>Ochrophyta</taxon>
        <taxon>Bacillariophyta</taxon>
        <taxon>Bacillariophyceae</taxon>
        <taxon>Bacillariophycidae</taxon>
        <taxon>Naviculales</taxon>
        <taxon>Naviculaceae</taxon>
        <taxon>Seminavis</taxon>
    </lineage>
</organism>
<evidence type="ECO:0000256" key="4">
    <source>
        <dbReference type="ARBA" id="ARBA00022741"/>
    </source>
</evidence>
<dbReference type="GO" id="GO:0019888">
    <property type="term" value="F:protein phosphatase regulator activity"/>
    <property type="evidence" value="ECO:0007669"/>
    <property type="project" value="InterPro"/>
</dbReference>
<feature type="compositionally biased region" description="Acidic residues" evidence="10">
    <location>
        <begin position="1043"/>
        <end position="1064"/>
    </location>
</feature>
<reference evidence="12" key="1">
    <citation type="submission" date="2020-06" db="EMBL/GenBank/DDBJ databases">
        <authorList>
            <consortium name="Plant Systems Biology data submission"/>
        </authorList>
    </citation>
    <scope>NUCLEOTIDE SEQUENCE</scope>
    <source>
        <strain evidence="12">D6</strain>
    </source>
</reference>
<evidence type="ECO:0000256" key="10">
    <source>
        <dbReference type="SAM" id="MobiDB-lite"/>
    </source>
</evidence>
<dbReference type="Gene3D" id="1.10.510.10">
    <property type="entry name" value="Transferase(Phosphotransferase) domain 1"/>
    <property type="match status" value="2"/>
</dbReference>
<comment type="caution">
    <text evidence="12">The sequence shown here is derived from an EMBL/GenBank/DDBJ whole genome shotgun (WGS) entry which is preliminary data.</text>
</comment>